<organism evidence="1 2">
    <name type="scientific">Pluteus cervinus</name>
    <dbReference type="NCBI Taxonomy" id="181527"/>
    <lineage>
        <taxon>Eukaryota</taxon>
        <taxon>Fungi</taxon>
        <taxon>Dikarya</taxon>
        <taxon>Basidiomycota</taxon>
        <taxon>Agaricomycotina</taxon>
        <taxon>Agaricomycetes</taxon>
        <taxon>Agaricomycetidae</taxon>
        <taxon>Agaricales</taxon>
        <taxon>Pluteineae</taxon>
        <taxon>Pluteaceae</taxon>
        <taxon>Pluteus</taxon>
    </lineage>
</organism>
<sequence length="296" mass="33710">MEPVANDGEDSDVALAQAVLRDEKKAKVKEKQNQKPRAGSKSDHYRPAINAGETDNEEDDDEDDDGSGSDEEESSAEEDGRVLTTATKKVSHRQAKWEFLGFLAPYAWHAHKSGQTKLFIDKAFLVYLDRFPLVPPTLKARRIFKLWLKAVQLINFKRRDEITSVSLMTFFSIEEDRARREGHWLETLRLLHIMLVHPQYEIALRYRTVETAYAAFDGQQSTSTDSLPIVPPCGESTRSHGLREPSFGEYPLEVLQRVSTGVSTDETLKARSHSDGKTLLDQQDLDNRDRENQEHL</sequence>
<evidence type="ECO:0000313" key="1">
    <source>
        <dbReference type="EMBL" id="TFK60448.1"/>
    </source>
</evidence>
<reference evidence="1 2" key="1">
    <citation type="journal article" date="2019" name="Nat. Ecol. Evol.">
        <title>Megaphylogeny resolves global patterns of mushroom evolution.</title>
        <authorList>
            <person name="Varga T."/>
            <person name="Krizsan K."/>
            <person name="Foldi C."/>
            <person name="Dima B."/>
            <person name="Sanchez-Garcia M."/>
            <person name="Sanchez-Ramirez S."/>
            <person name="Szollosi G.J."/>
            <person name="Szarkandi J.G."/>
            <person name="Papp V."/>
            <person name="Albert L."/>
            <person name="Andreopoulos W."/>
            <person name="Angelini C."/>
            <person name="Antonin V."/>
            <person name="Barry K.W."/>
            <person name="Bougher N.L."/>
            <person name="Buchanan P."/>
            <person name="Buyck B."/>
            <person name="Bense V."/>
            <person name="Catcheside P."/>
            <person name="Chovatia M."/>
            <person name="Cooper J."/>
            <person name="Damon W."/>
            <person name="Desjardin D."/>
            <person name="Finy P."/>
            <person name="Geml J."/>
            <person name="Haridas S."/>
            <person name="Hughes K."/>
            <person name="Justo A."/>
            <person name="Karasinski D."/>
            <person name="Kautmanova I."/>
            <person name="Kiss B."/>
            <person name="Kocsube S."/>
            <person name="Kotiranta H."/>
            <person name="LaButti K.M."/>
            <person name="Lechner B.E."/>
            <person name="Liimatainen K."/>
            <person name="Lipzen A."/>
            <person name="Lukacs Z."/>
            <person name="Mihaltcheva S."/>
            <person name="Morgado L.N."/>
            <person name="Niskanen T."/>
            <person name="Noordeloos M.E."/>
            <person name="Ohm R.A."/>
            <person name="Ortiz-Santana B."/>
            <person name="Ovrebo C."/>
            <person name="Racz N."/>
            <person name="Riley R."/>
            <person name="Savchenko A."/>
            <person name="Shiryaev A."/>
            <person name="Soop K."/>
            <person name="Spirin V."/>
            <person name="Szebenyi C."/>
            <person name="Tomsovsky M."/>
            <person name="Tulloss R.E."/>
            <person name="Uehling J."/>
            <person name="Grigoriev I.V."/>
            <person name="Vagvolgyi C."/>
            <person name="Papp T."/>
            <person name="Martin F.M."/>
            <person name="Miettinen O."/>
            <person name="Hibbett D.S."/>
            <person name="Nagy L.G."/>
        </authorList>
    </citation>
    <scope>NUCLEOTIDE SEQUENCE [LARGE SCALE GENOMIC DNA]</scope>
    <source>
        <strain evidence="1 2">NL-1719</strain>
    </source>
</reference>
<dbReference type="EMBL" id="ML208774">
    <property type="protein sequence ID" value="TFK60448.1"/>
    <property type="molecule type" value="Genomic_DNA"/>
</dbReference>
<keyword evidence="2" id="KW-1185">Reference proteome</keyword>
<evidence type="ECO:0000313" key="2">
    <source>
        <dbReference type="Proteomes" id="UP000308600"/>
    </source>
</evidence>
<protein>
    <submittedName>
        <fullName evidence="1">Uncharacterized protein</fullName>
    </submittedName>
</protein>
<proteinExistence type="predicted"/>
<accession>A0ACD3A453</accession>
<dbReference type="Proteomes" id="UP000308600">
    <property type="component" value="Unassembled WGS sequence"/>
</dbReference>
<name>A0ACD3A453_9AGAR</name>
<gene>
    <name evidence="1" type="ORF">BDN72DRAFT_904957</name>
</gene>